<feature type="domain" description="DHHA1" evidence="7">
    <location>
        <begin position="359"/>
        <end position="449"/>
    </location>
</feature>
<dbReference type="GO" id="GO:0008409">
    <property type="term" value="F:5'-3' exonuclease activity"/>
    <property type="evidence" value="ECO:0007669"/>
    <property type="project" value="InterPro"/>
</dbReference>
<feature type="domain" description="RecJ OB" evidence="8">
    <location>
        <begin position="469"/>
        <end position="571"/>
    </location>
</feature>
<keyword evidence="10" id="KW-1185">Reference proteome</keyword>
<dbReference type="Gene3D" id="3.10.310.30">
    <property type="match status" value="1"/>
</dbReference>
<dbReference type="InterPro" id="IPR001667">
    <property type="entry name" value="DDH_dom"/>
</dbReference>
<dbReference type="Pfam" id="PF02272">
    <property type="entry name" value="DHHA1"/>
    <property type="match status" value="1"/>
</dbReference>
<dbReference type="AlphaFoldDB" id="A0A1M6GVU7"/>
<evidence type="ECO:0000256" key="4">
    <source>
        <dbReference type="ARBA" id="ARBA00022801"/>
    </source>
</evidence>
<evidence type="ECO:0000313" key="9">
    <source>
        <dbReference type="EMBL" id="SHJ14068.1"/>
    </source>
</evidence>
<dbReference type="InterPro" id="IPR038763">
    <property type="entry name" value="DHH_sf"/>
</dbReference>
<dbReference type="Pfam" id="PF17768">
    <property type="entry name" value="RecJ_OB"/>
    <property type="match status" value="1"/>
</dbReference>
<sequence length="716" mass="80270">MESLYTGSFKRWIIDDADGESLSGCAQYPAFFRRLLWQRGVVSAEDAERYLAPDICHLHDPFLMKGMDKAAARIVRAIERQESVLVYGDYDVDGVSATAILIRFLRSAGLNPEFYIPDRVEEGYGISDASMDVVCASGYDLMITVDCGITAREQTDTIQKRCLDGGKPLDIIVTDHHQCQEDLVPQVLAILNPHLPDCGYPFKYLCGAGIALKLVQAVGTLMGKPDAYKDYLDLAALATIADIVDLTDENRVIAKLGLEKMNCDCCLGIRALAESAGISLGTIDSRRVAFMLSPRVNAAGRMGDAKRAVNLFITDEPDEARAIAEELSRTNSLRQEVQDAIFSQAVSMIEAEDGYRDNRVTVVWGEGWHHGVVGIVASKLVERYHKPAFVFSVEEGMAVGSGRSIPGYNLFECMASQGDLLIKFGGHEQAGGLTLTADNIQAFREGVNRHAAENMTDEMTEPSLRIHTVMEPGEITMENARRMNLLEPFGQGNPVPVLMVKNVEITNKWRIGDGKHLKLRFSTGRGTADAVFFGQGDLERYIRIGDRLDMVFNLGVNVWQGAEYLQVRILDMCMDEETVARNRFLVEAARRFESLDCDYDWLYNGINSHLVKADDITVQRDDLAVVYRYVMKNGIERLDVADLFWHARLIADESGRRINFYKLLLSLLIFDELQLMDFSIQEDGSYRLRRYEYTGKVNLEDSELFSYLQENTRMCG</sequence>
<dbReference type="InterPro" id="IPR051673">
    <property type="entry name" value="SSDNA_exonuclease_RecJ"/>
</dbReference>
<keyword evidence="3" id="KW-0540">Nuclease</keyword>
<evidence type="ECO:0000259" key="8">
    <source>
        <dbReference type="Pfam" id="PF17768"/>
    </source>
</evidence>
<evidence type="ECO:0000259" key="7">
    <source>
        <dbReference type="Pfam" id="PF02272"/>
    </source>
</evidence>
<dbReference type="Gene3D" id="3.90.1640.30">
    <property type="match status" value="1"/>
</dbReference>
<evidence type="ECO:0000313" key="10">
    <source>
        <dbReference type="Proteomes" id="UP000324781"/>
    </source>
</evidence>
<dbReference type="GO" id="GO:0006310">
    <property type="term" value="P:DNA recombination"/>
    <property type="evidence" value="ECO:0007669"/>
    <property type="project" value="InterPro"/>
</dbReference>
<comment type="similarity">
    <text evidence="1">Belongs to the RecJ family.</text>
</comment>
<dbReference type="GO" id="GO:0003676">
    <property type="term" value="F:nucleic acid binding"/>
    <property type="evidence" value="ECO:0007669"/>
    <property type="project" value="InterPro"/>
</dbReference>
<dbReference type="PANTHER" id="PTHR30255:SF2">
    <property type="entry name" value="SINGLE-STRANDED-DNA-SPECIFIC EXONUCLEASE RECJ"/>
    <property type="match status" value="1"/>
</dbReference>
<accession>A0A1M6GVU7</accession>
<dbReference type="SUPFAM" id="SSF64182">
    <property type="entry name" value="DHH phosphoesterases"/>
    <property type="match status" value="1"/>
</dbReference>
<dbReference type="InterPro" id="IPR004610">
    <property type="entry name" value="RecJ"/>
</dbReference>
<dbReference type="InterPro" id="IPR041122">
    <property type="entry name" value="RecJ_OB"/>
</dbReference>
<dbReference type="Proteomes" id="UP000324781">
    <property type="component" value="Unassembled WGS sequence"/>
</dbReference>
<proteinExistence type="inferred from homology"/>
<dbReference type="RefSeq" id="WP_149678836.1">
    <property type="nucleotide sequence ID" value="NZ_FQZP01000027.1"/>
</dbReference>
<evidence type="ECO:0000256" key="1">
    <source>
        <dbReference type="ARBA" id="ARBA00005915"/>
    </source>
</evidence>
<feature type="domain" description="DDH" evidence="6">
    <location>
        <begin position="84"/>
        <end position="239"/>
    </location>
</feature>
<evidence type="ECO:0000256" key="2">
    <source>
        <dbReference type="ARBA" id="ARBA00019841"/>
    </source>
</evidence>
<dbReference type="PANTHER" id="PTHR30255">
    <property type="entry name" value="SINGLE-STRANDED-DNA-SPECIFIC EXONUCLEASE RECJ"/>
    <property type="match status" value="1"/>
</dbReference>
<dbReference type="NCBIfam" id="TIGR00644">
    <property type="entry name" value="recJ"/>
    <property type="match status" value="1"/>
</dbReference>
<reference evidence="9 10" key="1">
    <citation type="submission" date="2016-11" db="EMBL/GenBank/DDBJ databases">
        <authorList>
            <person name="Varghese N."/>
            <person name="Submissions S."/>
        </authorList>
    </citation>
    <scope>NUCLEOTIDE SEQUENCE [LARGE SCALE GENOMIC DNA]</scope>
    <source>
        <strain evidence="9 10">DSM 19027</strain>
    </source>
</reference>
<dbReference type="GO" id="GO:0006281">
    <property type="term" value="P:DNA repair"/>
    <property type="evidence" value="ECO:0007669"/>
    <property type="project" value="InterPro"/>
</dbReference>
<dbReference type="InterPro" id="IPR003156">
    <property type="entry name" value="DHHA1_dom"/>
</dbReference>
<evidence type="ECO:0000256" key="5">
    <source>
        <dbReference type="ARBA" id="ARBA00022839"/>
    </source>
</evidence>
<evidence type="ECO:0000256" key="3">
    <source>
        <dbReference type="ARBA" id="ARBA00022722"/>
    </source>
</evidence>
<evidence type="ECO:0000259" key="6">
    <source>
        <dbReference type="Pfam" id="PF01368"/>
    </source>
</evidence>
<name>A0A1M6GVU7_9FIRM</name>
<keyword evidence="4" id="KW-0378">Hydrolase</keyword>
<protein>
    <recommendedName>
        <fullName evidence="2">Single-stranded-DNA-specific exonuclease RecJ</fullName>
    </recommendedName>
</protein>
<dbReference type="OrthoDB" id="9809852at2"/>
<gene>
    <name evidence="9" type="ORF">SAMN05444373_10276</name>
</gene>
<organism evidence="9 10">
    <name type="scientific">Thermoclostridium caenicola</name>
    <dbReference type="NCBI Taxonomy" id="659425"/>
    <lineage>
        <taxon>Bacteria</taxon>
        <taxon>Bacillati</taxon>
        <taxon>Bacillota</taxon>
        <taxon>Clostridia</taxon>
        <taxon>Eubacteriales</taxon>
        <taxon>Oscillospiraceae</taxon>
        <taxon>Thermoclostridium</taxon>
    </lineage>
</organism>
<dbReference type="EMBL" id="FQZP01000027">
    <property type="protein sequence ID" value="SHJ14068.1"/>
    <property type="molecule type" value="Genomic_DNA"/>
</dbReference>
<keyword evidence="5 9" id="KW-0269">Exonuclease</keyword>
<dbReference type="Pfam" id="PF01368">
    <property type="entry name" value="DHH"/>
    <property type="match status" value="1"/>
</dbReference>